<dbReference type="EMBL" id="JBHUMD010000007">
    <property type="protein sequence ID" value="MFD2601867.1"/>
    <property type="molecule type" value="Genomic_DNA"/>
</dbReference>
<dbReference type="SUPFAM" id="SSF54001">
    <property type="entry name" value="Cysteine proteinases"/>
    <property type="match status" value="1"/>
</dbReference>
<dbReference type="InterPro" id="IPR052062">
    <property type="entry name" value="Murein_DD/LD_carboxypeptidase"/>
</dbReference>
<evidence type="ECO:0000256" key="5">
    <source>
        <dbReference type="ARBA" id="ARBA00022807"/>
    </source>
</evidence>
<keyword evidence="3 6" id="KW-0732">Signal</keyword>
<evidence type="ECO:0000256" key="6">
    <source>
        <dbReference type="SAM" id="SignalP"/>
    </source>
</evidence>
<evidence type="ECO:0000313" key="8">
    <source>
        <dbReference type="EMBL" id="MFD2601867.1"/>
    </source>
</evidence>
<evidence type="ECO:0000313" key="9">
    <source>
        <dbReference type="Proteomes" id="UP001597480"/>
    </source>
</evidence>
<keyword evidence="9" id="KW-1185">Reference proteome</keyword>
<sequence length="251" mass="27740">MKNILSISLFLFLLITTTSTAQIITTKKEAQKKGVYSYTEKQKTAEASKPAIDKQAVVKEVATLKNSDVIAYEPVAKKDMAMNPGKMEAPAIKKNTTSKKTIVINDTDEDTDYIEPDVDSYLGQQIATNAIAEFKGVRYRGGGTTKAGMDCSGMVYATFKIFDITLPRSSNEMVKATNEVKLSEVKKGDLLFFRNSHNRKTINHVGIVTEVTPEGEVLFIHSSTSSGVIISSMNENYHSRTFVKAGRYIEE</sequence>
<reference evidence="9" key="1">
    <citation type="journal article" date="2019" name="Int. J. Syst. Evol. Microbiol.">
        <title>The Global Catalogue of Microorganisms (GCM) 10K type strain sequencing project: providing services to taxonomists for standard genome sequencing and annotation.</title>
        <authorList>
            <consortium name="The Broad Institute Genomics Platform"/>
            <consortium name="The Broad Institute Genome Sequencing Center for Infectious Disease"/>
            <person name="Wu L."/>
            <person name="Ma J."/>
        </authorList>
    </citation>
    <scope>NUCLEOTIDE SEQUENCE [LARGE SCALE GENOMIC DNA]</scope>
    <source>
        <strain evidence="9">KCTC 42107</strain>
    </source>
</reference>
<dbReference type="Proteomes" id="UP001597480">
    <property type="component" value="Unassembled WGS sequence"/>
</dbReference>
<dbReference type="PROSITE" id="PS51935">
    <property type="entry name" value="NLPC_P60"/>
    <property type="match status" value="1"/>
</dbReference>
<evidence type="ECO:0000256" key="2">
    <source>
        <dbReference type="ARBA" id="ARBA00022670"/>
    </source>
</evidence>
<organism evidence="8 9">
    <name type="scientific">Flavobacterium suzhouense</name>
    <dbReference type="NCBI Taxonomy" id="1529638"/>
    <lineage>
        <taxon>Bacteria</taxon>
        <taxon>Pseudomonadati</taxon>
        <taxon>Bacteroidota</taxon>
        <taxon>Flavobacteriia</taxon>
        <taxon>Flavobacteriales</taxon>
        <taxon>Flavobacteriaceae</taxon>
        <taxon>Flavobacterium</taxon>
    </lineage>
</organism>
<dbReference type="InterPro" id="IPR038765">
    <property type="entry name" value="Papain-like_cys_pep_sf"/>
</dbReference>
<evidence type="ECO:0000259" key="7">
    <source>
        <dbReference type="PROSITE" id="PS51935"/>
    </source>
</evidence>
<proteinExistence type="inferred from homology"/>
<accession>A0ABW5NVH7</accession>
<dbReference type="InterPro" id="IPR000064">
    <property type="entry name" value="NLP_P60_dom"/>
</dbReference>
<dbReference type="Pfam" id="PF00877">
    <property type="entry name" value="NLPC_P60"/>
    <property type="match status" value="1"/>
</dbReference>
<keyword evidence="2" id="KW-0645">Protease</keyword>
<evidence type="ECO:0000256" key="3">
    <source>
        <dbReference type="ARBA" id="ARBA00022729"/>
    </source>
</evidence>
<dbReference type="RefSeq" id="WP_379820383.1">
    <property type="nucleotide sequence ID" value="NZ_JBHUMD010000007.1"/>
</dbReference>
<comment type="caution">
    <text evidence="8">The sequence shown here is derived from an EMBL/GenBank/DDBJ whole genome shotgun (WGS) entry which is preliminary data.</text>
</comment>
<feature type="chain" id="PRO_5045890910" evidence="6">
    <location>
        <begin position="22"/>
        <end position="251"/>
    </location>
</feature>
<feature type="domain" description="NlpC/P60" evidence="7">
    <location>
        <begin position="120"/>
        <end position="249"/>
    </location>
</feature>
<dbReference type="PANTHER" id="PTHR47360:SF1">
    <property type="entry name" value="ENDOPEPTIDASE NLPC-RELATED"/>
    <property type="match status" value="1"/>
</dbReference>
<keyword evidence="4" id="KW-0378">Hydrolase</keyword>
<evidence type="ECO:0000256" key="1">
    <source>
        <dbReference type="ARBA" id="ARBA00007074"/>
    </source>
</evidence>
<protein>
    <submittedName>
        <fullName evidence="8">C40 family peptidase</fullName>
    </submittedName>
</protein>
<gene>
    <name evidence="8" type="ORF">ACFSR3_07360</name>
</gene>
<feature type="signal peptide" evidence="6">
    <location>
        <begin position="1"/>
        <end position="21"/>
    </location>
</feature>
<evidence type="ECO:0000256" key="4">
    <source>
        <dbReference type="ARBA" id="ARBA00022801"/>
    </source>
</evidence>
<dbReference type="Gene3D" id="3.90.1720.10">
    <property type="entry name" value="endopeptidase domain like (from Nostoc punctiforme)"/>
    <property type="match status" value="1"/>
</dbReference>
<comment type="similarity">
    <text evidence="1">Belongs to the peptidase C40 family.</text>
</comment>
<dbReference type="PANTHER" id="PTHR47360">
    <property type="entry name" value="MUREIN DD-ENDOPEPTIDASE MEPS/MUREIN LD-CARBOXYPEPTIDASE"/>
    <property type="match status" value="1"/>
</dbReference>
<name>A0ABW5NVH7_9FLAO</name>
<keyword evidence="5" id="KW-0788">Thiol protease</keyword>